<sequence length="440" mass="47592">MLLARVRDQLRGKDEEPAPALEVKDVVLLVPGFLGFDHFGGFFYFADRVCGALRGALEVKLGRQGLIPVIPVTTRPTASLADCQASLIAFLKRVIEQFPNAHLHLVGHSTGGVHAQLLTSARPQREGWWAREDTDPGGWRSRIRSVISVCAPHWGTYLAHSDMASLARLDLGPELLSVGRPLLHLLRLTVVESALSAFDLTVGTATELWGFLLDVRNNRQLIDALTPENMARVRDVDSSAGPRLPVHLRSFVTVAQMSDDSDPFFGDLYTRTAETSSGAPSLIAAEAAARLTRELRLHGSGGPSRRCRIIKFPEAPELDITAASNDGIVNSAHQLLDPGSPEELAGIVVADHADVIGHYDRLELRAAAGGGAVGWSRYKRGLFRSGSRFRDEQFFELYGAIADELLAAIAAGAPSRRAPASSDDRLRAPISSFPPPSDGQ</sequence>
<evidence type="ECO:0000313" key="2">
    <source>
        <dbReference type="EMBL" id="KYF84980.1"/>
    </source>
</evidence>
<dbReference type="EMBL" id="JEMB01001811">
    <property type="protein sequence ID" value="KYF84980.1"/>
    <property type="molecule type" value="Genomic_DNA"/>
</dbReference>
<evidence type="ECO:0000256" key="1">
    <source>
        <dbReference type="SAM" id="MobiDB-lite"/>
    </source>
</evidence>
<name>A0A150RY06_SORCE</name>
<dbReference type="Proteomes" id="UP000075635">
    <property type="component" value="Unassembled WGS sequence"/>
</dbReference>
<dbReference type="InterPro" id="IPR029058">
    <property type="entry name" value="AB_hydrolase_fold"/>
</dbReference>
<protein>
    <recommendedName>
        <fullName evidence="4">Triacylglycerol lipase</fullName>
    </recommendedName>
</protein>
<evidence type="ECO:0000313" key="3">
    <source>
        <dbReference type="Proteomes" id="UP000075635"/>
    </source>
</evidence>
<comment type="caution">
    <text evidence="2">The sequence shown here is derived from an EMBL/GenBank/DDBJ whole genome shotgun (WGS) entry which is preliminary data.</text>
</comment>
<gene>
    <name evidence="2" type="ORF">BE17_50050</name>
</gene>
<dbReference type="AlphaFoldDB" id="A0A150RY06"/>
<dbReference type="SUPFAM" id="SSF53474">
    <property type="entry name" value="alpha/beta-Hydrolases"/>
    <property type="match status" value="1"/>
</dbReference>
<dbReference type="Gene3D" id="3.40.50.1820">
    <property type="entry name" value="alpha/beta hydrolase"/>
    <property type="match status" value="1"/>
</dbReference>
<feature type="region of interest" description="Disordered" evidence="1">
    <location>
        <begin position="416"/>
        <end position="440"/>
    </location>
</feature>
<evidence type="ECO:0008006" key="4">
    <source>
        <dbReference type="Google" id="ProtNLM"/>
    </source>
</evidence>
<accession>A0A150RY06</accession>
<reference evidence="2 3" key="1">
    <citation type="submission" date="2014-02" db="EMBL/GenBank/DDBJ databases">
        <title>The small core and large imbalanced accessory genome model reveals a collaborative survival strategy of Sorangium cellulosum strains in nature.</title>
        <authorList>
            <person name="Han K."/>
            <person name="Peng R."/>
            <person name="Blom J."/>
            <person name="Li Y.-Z."/>
        </authorList>
    </citation>
    <scope>NUCLEOTIDE SEQUENCE [LARGE SCALE GENOMIC DNA]</scope>
    <source>
        <strain evidence="2 3">So0011-07</strain>
    </source>
</reference>
<organism evidence="2 3">
    <name type="scientific">Sorangium cellulosum</name>
    <name type="common">Polyangium cellulosum</name>
    <dbReference type="NCBI Taxonomy" id="56"/>
    <lineage>
        <taxon>Bacteria</taxon>
        <taxon>Pseudomonadati</taxon>
        <taxon>Myxococcota</taxon>
        <taxon>Polyangia</taxon>
        <taxon>Polyangiales</taxon>
        <taxon>Polyangiaceae</taxon>
        <taxon>Sorangium</taxon>
    </lineage>
</organism>
<proteinExistence type="predicted"/>